<sequence>MSSAPDYGFYSSDYGGALDEESFRAALPHAVSAVRRIIWPNDPDELGAADEYRRAVCAACDVDAEYGLSGGAGAPSSVTAGNVSMSFGGADRASSYDADVARAVEGELAGTGLLFSGMG</sequence>
<evidence type="ECO:0000313" key="1">
    <source>
        <dbReference type="EMBL" id="RGL07274.1"/>
    </source>
</evidence>
<proteinExistence type="predicted"/>
<dbReference type="EMBL" id="QSRJ01000018">
    <property type="protein sequence ID" value="RGL07274.1"/>
    <property type="molecule type" value="Genomic_DNA"/>
</dbReference>
<dbReference type="RefSeq" id="WP_117680378.1">
    <property type="nucleotide sequence ID" value="NZ_QSRJ01000018.1"/>
</dbReference>
<gene>
    <name evidence="1" type="ORF">DXC81_10690</name>
</gene>
<reference evidence="1 2" key="1">
    <citation type="submission" date="2018-08" db="EMBL/GenBank/DDBJ databases">
        <title>A genome reference for cultivated species of the human gut microbiota.</title>
        <authorList>
            <person name="Zou Y."/>
            <person name="Xue W."/>
            <person name="Luo G."/>
        </authorList>
    </citation>
    <scope>NUCLEOTIDE SEQUENCE [LARGE SCALE GENOMIC DNA]</scope>
    <source>
        <strain evidence="1 2">TF08-14</strain>
    </source>
</reference>
<evidence type="ECO:0000313" key="2">
    <source>
        <dbReference type="Proteomes" id="UP000260943"/>
    </source>
</evidence>
<protein>
    <submittedName>
        <fullName evidence="1">Uncharacterized protein</fullName>
    </submittedName>
</protein>
<dbReference type="AlphaFoldDB" id="A0A3E4QNM5"/>
<name>A0A3E4QNM5_9ACTN</name>
<dbReference type="Proteomes" id="UP000260943">
    <property type="component" value="Unassembled WGS sequence"/>
</dbReference>
<organism evidence="1 2">
    <name type="scientific">Collinsella tanakaei</name>
    <dbReference type="NCBI Taxonomy" id="626935"/>
    <lineage>
        <taxon>Bacteria</taxon>
        <taxon>Bacillati</taxon>
        <taxon>Actinomycetota</taxon>
        <taxon>Coriobacteriia</taxon>
        <taxon>Coriobacteriales</taxon>
        <taxon>Coriobacteriaceae</taxon>
        <taxon>Collinsella</taxon>
    </lineage>
</organism>
<comment type="caution">
    <text evidence="1">The sequence shown here is derived from an EMBL/GenBank/DDBJ whole genome shotgun (WGS) entry which is preliminary data.</text>
</comment>
<accession>A0A3E4QNM5</accession>